<keyword evidence="3" id="KW-0809">Transit peptide</keyword>
<dbReference type="PANTHER" id="PTHR13124">
    <property type="entry name" value="39S RIBOSOMAL PROTEIN L46, MITOCHONDRIAL PRECURSOR-RELATED"/>
    <property type="match status" value="1"/>
</dbReference>
<evidence type="ECO:0000256" key="1">
    <source>
        <dbReference type="ARBA" id="ARBA00004173"/>
    </source>
</evidence>
<evidence type="ECO:0000256" key="7">
    <source>
        <dbReference type="ARBA" id="ARBA00035190"/>
    </source>
</evidence>
<feature type="domain" description="Large ribosomal subunit protein mL46 N-terminal" evidence="8">
    <location>
        <begin position="57"/>
        <end position="158"/>
    </location>
</feature>
<comment type="similarity">
    <text evidence="2">Belongs to the mitochondrion-specific ribosomal protein mL46 family.</text>
</comment>
<dbReference type="InterPro" id="IPR033650">
    <property type="entry name" value="Ribosomal_mL46_NUDIX"/>
</dbReference>
<evidence type="ECO:0000256" key="6">
    <source>
        <dbReference type="ARBA" id="ARBA00023274"/>
    </source>
</evidence>
<evidence type="ECO:0000256" key="4">
    <source>
        <dbReference type="ARBA" id="ARBA00022980"/>
    </source>
</evidence>
<keyword evidence="5" id="KW-0496">Mitochondrion</keyword>
<dbReference type="Proteomes" id="UP001214415">
    <property type="component" value="Chromosome 1"/>
</dbReference>
<accession>A0AAF0J2I5</accession>
<dbReference type="GO" id="GO:0005762">
    <property type="term" value="C:mitochondrial large ribosomal subunit"/>
    <property type="evidence" value="ECO:0007669"/>
    <property type="project" value="TreeGrafter"/>
</dbReference>
<dbReference type="InterPro" id="IPR021757">
    <property type="entry name" value="Ribosomal_mL46_N"/>
</dbReference>
<evidence type="ECO:0000256" key="3">
    <source>
        <dbReference type="ARBA" id="ARBA00022946"/>
    </source>
</evidence>
<gene>
    <name evidence="9" type="ORF">MEQU1_000677</name>
</gene>
<dbReference type="Pfam" id="PF11788">
    <property type="entry name" value="MRP-L46"/>
    <property type="match status" value="1"/>
</dbReference>
<keyword evidence="6" id="KW-0687">Ribonucleoprotein</keyword>
<evidence type="ECO:0000313" key="9">
    <source>
        <dbReference type="EMBL" id="WFD22015.1"/>
    </source>
</evidence>
<dbReference type="CDD" id="cd04661">
    <property type="entry name" value="NUDIX_MRP_L46"/>
    <property type="match status" value="1"/>
</dbReference>
<dbReference type="PANTHER" id="PTHR13124:SF12">
    <property type="entry name" value="LARGE RIBOSOMAL SUBUNIT PROTEIN ML46"/>
    <property type="match status" value="1"/>
</dbReference>
<evidence type="ECO:0000256" key="2">
    <source>
        <dbReference type="ARBA" id="ARBA00009070"/>
    </source>
</evidence>
<sequence length="295" mass="32559">MNTWPHVMEEKKRRPGLPLSFVMVLRVCGTRTACVAARPRHGAGIATSAVSAAAASLQSALLVSRAPVVLQEPSPLEREYYRFNVALSNRLQQPFAREQYFKKGSAAESRFDEYYAQLQNTWDVQTATKTLHSQRSTGGSQEAEADMYATMPRETQADAENNVQSLERALDRTLYLVVKRDGATPTWHLPTKALPAERAATDSLHATATEAVTDILGAEMDLWLVSHLPIAVLPNTTPSTKTYILKAHILSGTPSPSSGTQFAWLTREELQERWLAQNTPDAQASWAVVQDLLDA</sequence>
<organism evidence="9 10">
    <name type="scientific">Malassezia equina</name>
    <dbReference type="NCBI Taxonomy" id="1381935"/>
    <lineage>
        <taxon>Eukaryota</taxon>
        <taxon>Fungi</taxon>
        <taxon>Dikarya</taxon>
        <taxon>Basidiomycota</taxon>
        <taxon>Ustilaginomycotina</taxon>
        <taxon>Malasseziomycetes</taxon>
        <taxon>Malasseziales</taxon>
        <taxon>Malasseziaceae</taxon>
        <taxon>Malassezia</taxon>
    </lineage>
</organism>
<proteinExistence type="inferred from homology"/>
<dbReference type="GO" id="GO:0003735">
    <property type="term" value="F:structural constituent of ribosome"/>
    <property type="evidence" value="ECO:0007669"/>
    <property type="project" value="InterPro"/>
</dbReference>
<protein>
    <recommendedName>
        <fullName evidence="7">Large ribosomal subunit protein mL46</fullName>
    </recommendedName>
</protein>
<evidence type="ECO:0000256" key="5">
    <source>
        <dbReference type="ARBA" id="ARBA00023128"/>
    </source>
</evidence>
<keyword evidence="4" id="KW-0689">Ribosomal protein</keyword>
<dbReference type="AlphaFoldDB" id="A0AAF0J2I5"/>
<dbReference type="EMBL" id="CP119900">
    <property type="protein sequence ID" value="WFD22015.1"/>
    <property type="molecule type" value="Genomic_DNA"/>
</dbReference>
<reference evidence="9" key="1">
    <citation type="submission" date="2023-03" db="EMBL/GenBank/DDBJ databases">
        <title>Mating type loci evolution in Malassezia.</title>
        <authorList>
            <person name="Coelho M.A."/>
        </authorList>
    </citation>
    <scope>NUCLEOTIDE SEQUENCE</scope>
    <source>
        <strain evidence="9">CBS 12830</strain>
    </source>
</reference>
<name>A0AAF0J2I5_9BASI</name>
<evidence type="ECO:0000259" key="8">
    <source>
        <dbReference type="Pfam" id="PF11788"/>
    </source>
</evidence>
<dbReference type="Gene3D" id="3.90.79.10">
    <property type="entry name" value="Nucleoside Triphosphate Pyrophosphohydrolase"/>
    <property type="match status" value="1"/>
</dbReference>
<comment type="subcellular location">
    <subcellularLocation>
        <location evidence="1">Mitochondrion</location>
    </subcellularLocation>
</comment>
<dbReference type="InterPro" id="IPR040008">
    <property type="entry name" value="Ribosomal_mL46"/>
</dbReference>
<keyword evidence="10" id="KW-1185">Reference proteome</keyword>
<evidence type="ECO:0000313" key="10">
    <source>
        <dbReference type="Proteomes" id="UP001214415"/>
    </source>
</evidence>